<feature type="compositionally biased region" description="Basic and acidic residues" evidence="1">
    <location>
        <begin position="80"/>
        <end position="99"/>
    </location>
</feature>
<gene>
    <name evidence="2" type="ORF">GCM10023349_38780</name>
</gene>
<evidence type="ECO:0000256" key="1">
    <source>
        <dbReference type="SAM" id="MobiDB-lite"/>
    </source>
</evidence>
<name>A0ABP8XXD3_9ACTN</name>
<accession>A0ABP8XXD3</accession>
<feature type="compositionally biased region" description="Basic and acidic residues" evidence="1">
    <location>
        <begin position="120"/>
        <end position="138"/>
    </location>
</feature>
<dbReference type="EMBL" id="BAABKM010000003">
    <property type="protein sequence ID" value="GAA4715487.1"/>
    <property type="molecule type" value="Genomic_DNA"/>
</dbReference>
<feature type="region of interest" description="Disordered" evidence="1">
    <location>
        <begin position="80"/>
        <end position="144"/>
    </location>
</feature>
<keyword evidence="3" id="KW-1185">Reference proteome</keyword>
<organism evidence="2 3">
    <name type="scientific">Nocardioides conyzicola</name>
    <dbReference type="NCBI Taxonomy" id="1651781"/>
    <lineage>
        <taxon>Bacteria</taxon>
        <taxon>Bacillati</taxon>
        <taxon>Actinomycetota</taxon>
        <taxon>Actinomycetes</taxon>
        <taxon>Propionibacteriales</taxon>
        <taxon>Nocardioidaceae</taxon>
        <taxon>Nocardioides</taxon>
    </lineage>
</organism>
<evidence type="ECO:0000313" key="3">
    <source>
        <dbReference type="Proteomes" id="UP001499974"/>
    </source>
</evidence>
<dbReference type="Proteomes" id="UP001499974">
    <property type="component" value="Unassembled WGS sequence"/>
</dbReference>
<evidence type="ECO:0000313" key="2">
    <source>
        <dbReference type="EMBL" id="GAA4715487.1"/>
    </source>
</evidence>
<reference evidence="3" key="1">
    <citation type="journal article" date="2019" name="Int. J. Syst. Evol. Microbiol.">
        <title>The Global Catalogue of Microorganisms (GCM) 10K type strain sequencing project: providing services to taxonomists for standard genome sequencing and annotation.</title>
        <authorList>
            <consortium name="The Broad Institute Genomics Platform"/>
            <consortium name="The Broad Institute Genome Sequencing Center for Infectious Disease"/>
            <person name="Wu L."/>
            <person name="Ma J."/>
        </authorList>
    </citation>
    <scope>NUCLEOTIDE SEQUENCE [LARGE SCALE GENOMIC DNA]</scope>
    <source>
        <strain evidence="3">JCM 18531</strain>
    </source>
</reference>
<comment type="caution">
    <text evidence="2">The sequence shown here is derived from an EMBL/GenBank/DDBJ whole genome shotgun (WGS) entry which is preliminary data.</text>
</comment>
<proteinExistence type="predicted"/>
<sequence length="144" mass="15776">MPRQVPYDDARLDTARRLAAAQGGVLSRPQLYGLGITRWEIRGQVRAHRWRLIGDQSVQLSNGDLSPTGEQWAADAAVVRGRDLPHRAPPDSTRYRRDPCSALGAQRPGGDIRPTARRAAAADHGGRLSAEDVMRMEHPLAPSV</sequence>
<dbReference type="RefSeq" id="WP_345523182.1">
    <property type="nucleotide sequence ID" value="NZ_BAABKM010000003.1"/>
</dbReference>
<protein>
    <submittedName>
        <fullName evidence="2">Uncharacterized protein</fullName>
    </submittedName>
</protein>